<feature type="coiled-coil region" evidence="1">
    <location>
        <begin position="412"/>
        <end position="439"/>
    </location>
</feature>
<keyword evidence="3" id="KW-1185">Reference proteome</keyword>
<proteinExistence type="predicted"/>
<organism evidence="2 3">
    <name type="scientific">Brassica cretica</name>
    <name type="common">Mustard</name>
    <dbReference type="NCBI Taxonomy" id="69181"/>
    <lineage>
        <taxon>Eukaryota</taxon>
        <taxon>Viridiplantae</taxon>
        <taxon>Streptophyta</taxon>
        <taxon>Embryophyta</taxon>
        <taxon>Tracheophyta</taxon>
        <taxon>Spermatophyta</taxon>
        <taxon>Magnoliopsida</taxon>
        <taxon>eudicotyledons</taxon>
        <taxon>Gunneridae</taxon>
        <taxon>Pentapetalae</taxon>
        <taxon>rosids</taxon>
        <taxon>malvids</taxon>
        <taxon>Brassicales</taxon>
        <taxon>Brassicaceae</taxon>
        <taxon>Brassiceae</taxon>
        <taxon>Brassica</taxon>
    </lineage>
</organism>
<keyword evidence="1" id="KW-0175">Coiled coil</keyword>
<evidence type="ECO:0000313" key="3">
    <source>
        <dbReference type="Proteomes" id="UP000266723"/>
    </source>
</evidence>
<sequence length="481" mass="55819">MFCEAREKMRKRVTLKKKSGAFAGIVHFCGFFPDELMRNCKRPRGADWDPDGYTRAIDGHTLHVSREDITDILRTTNGADNLFRHQRNIPEHQQKVTKEFYDTAGGINKSFKQRSHHPTRPSIDVDVPTSVDKQTEYGRRAFDVYGTQKFYWEEKDEYGVYIDDQGYARDLEGCTIRVHNRDIRRLLERVSRDEPSYICLLEHATSFTQTKLVPEIYTKDEINEMVYGVCGEQEKNKEAFQMQLDDVYYPWNDRQHPSIDNRLHTSIDNRIPASVDNIPPHSPPMKSPQDFNTREEIDQLVEGIYRALETTEERLDGRCDDIYFPMDLSISTLTSKIEAMHGELVEIQSYIASRQEASASINRRKNKSTDIHQRTSVDDATNRGQLVPKVTSDTSDTYSHGEEILANNYATLRRHQFNLESLGDRLQRMENTTATMKEKWSRGDETIRDFTDSTKDTKVDQLVKYPHLLSLFEGTKADLQH</sequence>
<gene>
    <name evidence="2" type="ORF">DY000_02041654</name>
</gene>
<dbReference type="EMBL" id="QGKV02001507">
    <property type="protein sequence ID" value="KAF3528021.1"/>
    <property type="molecule type" value="Genomic_DNA"/>
</dbReference>
<name>A0ABQ7B7A4_BRACR</name>
<evidence type="ECO:0000256" key="1">
    <source>
        <dbReference type="SAM" id="Coils"/>
    </source>
</evidence>
<dbReference type="Proteomes" id="UP000266723">
    <property type="component" value="Unassembled WGS sequence"/>
</dbReference>
<reference evidence="2 3" key="1">
    <citation type="journal article" date="2020" name="BMC Genomics">
        <title>Intraspecific diversification of the crop wild relative Brassica cretica Lam. using demographic model selection.</title>
        <authorList>
            <person name="Kioukis A."/>
            <person name="Michalopoulou V.A."/>
            <person name="Briers L."/>
            <person name="Pirintsos S."/>
            <person name="Studholme D.J."/>
            <person name="Pavlidis P."/>
            <person name="Sarris P.F."/>
        </authorList>
    </citation>
    <scope>NUCLEOTIDE SEQUENCE [LARGE SCALE GENOMIC DNA]</scope>
    <source>
        <strain evidence="3">cv. PFS-1207/04</strain>
    </source>
</reference>
<protein>
    <submittedName>
        <fullName evidence="2">Uncharacterized protein</fullName>
    </submittedName>
</protein>
<accession>A0ABQ7B7A4</accession>
<comment type="caution">
    <text evidence="2">The sequence shown here is derived from an EMBL/GenBank/DDBJ whole genome shotgun (WGS) entry which is preliminary data.</text>
</comment>
<evidence type="ECO:0000313" key="2">
    <source>
        <dbReference type="EMBL" id="KAF3528021.1"/>
    </source>
</evidence>